<dbReference type="Proteomes" id="UP000476310">
    <property type="component" value="Unassembled WGS sequence"/>
</dbReference>
<comment type="caution">
    <text evidence="1">The sequence shown here is derived from an EMBL/GenBank/DDBJ whole genome shotgun (WGS) entry which is preliminary data.</text>
</comment>
<dbReference type="AlphaFoldDB" id="A0A6G4AAK5"/>
<organism evidence="1 2">
    <name type="scientific">Streptomyces rhizosphaericus</name>
    <dbReference type="NCBI Taxonomy" id="114699"/>
    <lineage>
        <taxon>Bacteria</taxon>
        <taxon>Bacillati</taxon>
        <taxon>Actinomycetota</taxon>
        <taxon>Actinomycetes</taxon>
        <taxon>Kitasatosporales</taxon>
        <taxon>Streptomycetaceae</taxon>
        <taxon>Streptomyces</taxon>
        <taxon>Streptomyces violaceusniger group</taxon>
    </lineage>
</organism>
<gene>
    <name evidence="1" type="ORF">G4H13_05450</name>
</gene>
<keyword evidence="2" id="KW-1185">Reference proteome</keyword>
<sequence length="318" mass="34122">MQFRDRTLLRLLDPDEQARLLTAQVGDRVLRVAFTADEALIGPVTNVVVRQVSALPVSWNARRLDAQMYDLQSSHQWRLSAEVPMAGPSVDADAQLDLTLVASRIGVASAVTDAQVEALHGIGDLEAVDARIMAEDGALPPEGPARQARRLTALRAVLDDRFETSDQAPLDLVLRQRGLTSFEGLQEHLSPPHIPQRLRLRVVEDATKPAADAAFKVQCLAYAVERPFDDLAVRLADIQVAAARVAANAEPSRPPAGTAVRAAVPALLLFPESALDDPDLPEAPEGVDPSDTAGHRAARLNALAGRLQHLGVVPVALP</sequence>
<reference evidence="1" key="1">
    <citation type="submission" date="2020-02" db="EMBL/GenBank/DDBJ databases">
        <title>A new Streptomyces sp. for controlling soil-borne diseases.</title>
        <authorList>
            <person name="Li X."/>
            <person name="Tian Y."/>
            <person name="Gao K."/>
        </authorList>
    </citation>
    <scope>NUCLEOTIDE SEQUENCE [LARGE SCALE GENOMIC DNA]</scope>
    <source>
        <strain evidence="1">0250</strain>
    </source>
</reference>
<evidence type="ECO:0000313" key="1">
    <source>
        <dbReference type="EMBL" id="NEW69874.1"/>
    </source>
</evidence>
<proteinExistence type="predicted"/>
<accession>A0A6G4AAK5</accession>
<name>A0A6G4AAK5_9ACTN</name>
<dbReference type="RefSeq" id="WP_164424340.1">
    <property type="nucleotide sequence ID" value="NZ_JAAIKT010000004.1"/>
</dbReference>
<dbReference type="EMBL" id="JAAIKT010000004">
    <property type="protein sequence ID" value="NEW69874.1"/>
    <property type="molecule type" value="Genomic_DNA"/>
</dbReference>
<evidence type="ECO:0000313" key="2">
    <source>
        <dbReference type="Proteomes" id="UP000476310"/>
    </source>
</evidence>
<protein>
    <submittedName>
        <fullName evidence="1">Uncharacterized protein</fullName>
    </submittedName>
</protein>